<keyword evidence="6 13" id="KW-0808">Transferase</keyword>
<evidence type="ECO:0000256" key="8">
    <source>
        <dbReference type="ARBA" id="ARBA00022741"/>
    </source>
</evidence>
<comment type="function">
    <text evidence="13">Major role in the synthesis of nucleoside triphosphates other than ATP. The ATP gamma phosphate is transferred to the NDP beta phosphate via a ping-pong mechanism, using a phosphorylated active-site intermediate.</text>
</comment>
<dbReference type="Gene3D" id="3.30.70.141">
    <property type="entry name" value="Nucleoside diphosphate kinase-like domain"/>
    <property type="match status" value="1"/>
</dbReference>
<evidence type="ECO:0000256" key="13">
    <source>
        <dbReference type="HAMAP-Rule" id="MF_00451"/>
    </source>
</evidence>
<dbReference type="GO" id="GO:0046872">
    <property type="term" value="F:metal ion binding"/>
    <property type="evidence" value="ECO:0007669"/>
    <property type="project" value="UniProtKB-KW"/>
</dbReference>
<dbReference type="InterPro" id="IPR034907">
    <property type="entry name" value="NDK-like_dom"/>
</dbReference>
<dbReference type="RefSeq" id="WP_098074941.1">
    <property type="nucleotide sequence ID" value="NZ_PDEQ01000003.1"/>
</dbReference>
<comment type="catalytic activity">
    <reaction evidence="13 16">
        <text>a 2'-deoxyribonucleoside 5'-diphosphate + ATP = a 2'-deoxyribonucleoside 5'-triphosphate + ADP</text>
        <dbReference type="Rhea" id="RHEA:44640"/>
        <dbReference type="ChEBI" id="CHEBI:30616"/>
        <dbReference type="ChEBI" id="CHEBI:61560"/>
        <dbReference type="ChEBI" id="CHEBI:73316"/>
        <dbReference type="ChEBI" id="CHEBI:456216"/>
        <dbReference type="EC" id="2.7.4.6"/>
    </reaction>
</comment>
<dbReference type="PROSITE" id="PS00469">
    <property type="entry name" value="NDPK"/>
    <property type="match status" value="1"/>
</dbReference>
<evidence type="ECO:0000256" key="5">
    <source>
        <dbReference type="ARBA" id="ARBA00022553"/>
    </source>
</evidence>
<name>A0A2A8CZF4_9BACT</name>
<comment type="similarity">
    <text evidence="1 13 14 15">Belongs to the NDK family.</text>
</comment>
<feature type="binding site" evidence="13 14">
    <location>
        <position position="59"/>
    </location>
    <ligand>
        <name>ATP</name>
        <dbReference type="ChEBI" id="CHEBI:30616"/>
    </ligand>
</feature>
<feature type="binding site" evidence="13 14">
    <location>
        <position position="87"/>
    </location>
    <ligand>
        <name>ATP</name>
        <dbReference type="ChEBI" id="CHEBI:30616"/>
    </ligand>
</feature>
<evidence type="ECO:0000256" key="6">
    <source>
        <dbReference type="ARBA" id="ARBA00022679"/>
    </source>
</evidence>
<feature type="binding site" evidence="13 14">
    <location>
        <position position="93"/>
    </location>
    <ligand>
        <name>ATP</name>
        <dbReference type="ChEBI" id="CHEBI:30616"/>
    </ligand>
</feature>
<dbReference type="InterPro" id="IPR023005">
    <property type="entry name" value="Nucleoside_diP_kinase_AS"/>
</dbReference>
<dbReference type="PROSITE" id="PS51374">
    <property type="entry name" value="NDPK_LIKE"/>
    <property type="match status" value="1"/>
</dbReference>
<evidence type="ECO:0000256" key="16">
    <source>
        <dbReference type="RuleBase" id="RU004013"/>
    </source>
</evidence>
<keyword evidence="10 13" id="KW-0067">ATP-binding</keyword>
<dbReference type="EC" id="2.7.4.6" evidence="2 13"/>
<dbReference type="GO" id="GO:0005737">
    <property type="term" value="C:cytoplasm"/>
    <property type="evidence" value="ECO:0007669"/>
    <property type="project" value="UniProtKB-SubCell"/>
</dbReference>
<evidence type="ECO:0000256" key="9">
    <source>
        <dbReference type="ARBA" id="ARBA00022777"/>
    </source>
</evidence>
<evidence type="ECO:0000256" key="12">
    <source>
        <dbReference type="ARBA" id="ARBA00023080"/>
    </source>
</evidence>
<evidence type="ECO:0000259" key="17">
    <source>
        <dbReference type="SMART" id="SM00562"/>
    </source>
</evidence>
<evidence type="ECO:0000256" key="4">
    <source>
        <dbReference type="ARBA" id="ARBA00022490"/>
    </source>
</evidence>
<gene>
    <name evidence="13" type="primary">ndk</name>
    <name evidence="18" type="ORF">CRI94_06835</name>
</gene>
<evidence type="ECO:0000256" key="11">
    <source>
        <dbReference type="ARBA" id="ARBA00022842"/>
    </source>
</evidence>
<protein>
    <recommendedName>
        <fullName evidence="3 13">Nucleoside diphosphate kinase</fullName>
        <shortName evidence="13">NDK</shortName>
        <shortName evidence="13">NDP kinase</shortName>
        <ecNumber evidence="2 13">2.7.4.6</ecNumber>
    </recommendedName>
    <alternativeName>
        <fullName evidence="13">Nucleoside-2-P kinase</fullName>
    </alternativeName>
</protein>
<dbReference type="CDD" id="cd04413">
    <property type="entry name" value="NDPk_I"/>
    <property type="match status" value="1"/>
</dbReference>
<evidence type="ECO:0000313" key="19">
    <source>
        <dbReference type="Proteomes" id="UP000220102"/>
    </source>
</evidence>
<evidence type="ECO:0000256" key="2">
    <source>
        <dbReference type="ARBA" id="ARBA00012966"/>
    </source>
</evidence>
<evidence type="ECO:0000256" key="10">
    <source>
        <dbReference type="ARBA" id="ARBA00022840"/>
    </source>
</evidence>
<accession>A0A2A8CZF4</accession>
<comment type="subunit">
    <text evidence="13">Homotetramer.</text>
</comment>
<reference evidence="18 19" key="1">
    <citation type="submission" date="2017-10" db="EMBL/GenBank/DDBJ databases">
        <title>Draft genome of Longibacter Salinarum.</title>
        <authorList>
            <person name="Goh K.M."/>
            <person name="Shamsir M.S."/>
            <person name="Lim S.W."/>
        </authorList>
    </citation>
    <scope>NUCLEOTIDE SEQUENCE [LARGE SCALE GENOMIC DNA]</scope>
    <source>
        <strain evidence="18 19">KCTC 52045</strain>
    </source>
</reference>
<organism evidence="18 19">
    <name type="scientific">Longibacter salinarum</name>
    <dbReference type="NCBI Taxonomy" id="1850348"/>
    <lineage>
        <taxon>Bacteria</taxon>
        <taxon>Pseudomonadati</taxon>
        <taxon>Rhodothermota</taxon>
        <taxon>Rhodothermia</taxon>
        <taxon>Rhodothermales</taxon>
        <taxon>Salisaetaceae</taxon>
        <taxon>Longibacter</taxon>
    </lineage>
</organism>
<sequence>MAHERTLAILKPDCVRKDLIGEVLRRIQEAGFSVCALKMVNMTKAEAEGFYAVHEGKPFFDELTDFMSSGPCVPVVLEKDNAIADFRELIGATNPEEADDGTIRSDFADSIGENIVHGSDSVENGLKEAGYFFPEHEIVANKA</sequence>
<dbReference type="EMBL" id="PDEQ01000003">
    <property type="protein sequence ID" value="PEN13778.1"/>
    <property type="molecule type" value="Genomic_DNA"/>
</dbReference>
<dbReference type="Proteomes" id="UP000220102">
    <property type="component" value="Unassembled WGS sequence"/>
</dbReference>
<dbReference type="GO" id="GO:0004550">
    <property type="term" value="F:nucleoside diphosphate kinase activity"/>
    <property type="evidence" value="ECO:0007669"/>
    <property type="project" value="UniProtKB-UniRule"/>
</dbReference>
<comment type="subcellular location">
    <subcellularLocation>
        <location evidence="13">Cytoplasm</location>
    </subcellularLocation>
</comment>
<dbReference type="PANTHER" id="PTHR46161:SF3">
    <property type="entry name" value="NUCLEOSIDE DIPHOSPHATE KINASE DDB_G0292928-RELATED"/>
    <property type="match status" value="1"/>
</dbReference>
<dbReference type="FunFam" id="3.30.70.141:FF:000003">
    <property type="entry name" value="Nucleoside diphosphate kinase"/>
    <property type="match status" value="1"/>
</dbReference>
<keyword evidence="9 13" id="KW-0418">Kinase</keyword>
<keyword evidence="7 13" id="KW-0479">Metal-binding</keyword>
<proteinExistence type="inferred from homology"/>
<dbReference type="PRINTS" id="PR01243">
    <property type="entry name" value="NUCDPKINASE"/>
</dbReference>
<dbReference type="NCBIfam" id="NF001908">
    <property type="entry name" value="PRK00668.1"/>
    <property type="match status" value="1"/>
</dbReference>
<evidence type="ECO:0000256" key="14">
    <source>
        <dbReference type="PROSITE-ProRule" id="PRU00706"/>
    </source>
</evidence>
<dbReference type="SMART" id="SM00562">
    <property type="entry name" value="NDK"/>
    <property type="match status" value="1"/>
</dbReference>
<feature type="domain" description="Nucleoside diphosphate kinase-like" evidence="17">
    <location>
        <begin position="3"/>
        <end position="140"/>
    </location>
</feature>
<evidence type="ECO:0000256" key="15">
    <source>
        <dbReference type="RuleBase" id="RU004011"/>
    </source>
</evidence>
<dbReference type="SUPFAM" id="SSF54919">
    <property type="entry name" value="Nucleoside diphosphate kinase, NDK"/>
    <property type="match status" value="1"/>
</dbReference>
<dbReference type="GO" id="GO:0006228">
    <property type="term" value="P:UTP biosynthetic process"/>
    <property type="evidence" value="ECO:0007669"/>
    <property type="project" value="UniProtKB-UniRule"/>
</dbReference>
<evidence type="ECO:0000256" key="7">
    <source>
        <dbReference type="ARBA" id="ARBA00022723"/>
    </source>
</evidence>
<dbReference type="GO" id="GO:0006183">
    <property type="term" value="P:GTP biosynthetic process"/>
    <property type="evidence" value="ECO:0007669"/>
    <property type="project" value="UniProtKB-UniRule"/>
</dbReference>
<keyword evidence="4 13" id="KW-0963">Cytoplasm</keyword>
<dbReference type="PANTHER" id="PTHR46161">
    <property type="entry name" value="NUCLEOSIDE DIPHOSPHATE KINASE"/>
    <property type="match status" value="1"/>
</dbReference>
<feature type="binding site" evidence="13 14">
    <location>
        <position position="104"/>
    </location>
    <ligand>
        <name>ATP</name>
        <dbReference type="ChEBI" id="CHEBI:30616"/>
    </ligand>
</feature>
<feature type="binding site" evidence="13 14">
    <location>
        <position position="11"/>
    </location>
    <ligand>
        <name>ATP</name>
        <dbReference type="ChEBI" id="CHEBI:30616"/>
    </ligand>
</feature>
<comment type="cofactor">
    <cofactor evidence="13">
        <name>Mg(2+)</name>
        <dbReference type="ChEBI" id="CHEBI:18420"/>
    </cofactor>
</comment>
<dbReference type="GO" id="GO:0005524">
    <property type="term" value="F:ATP binding"/>
    <property type="evidence" value="ECO:0007669"/>
    <property type="project" value="UniProtKB-UniRule"/>
</dbReference>
<keyword evidence="12 13" id="KW-0546">Nucleotide metabolism</keyword>
<comment type="caution">
    <text evidence="18">The sequence shown here is derived from an EMBL/GenBank/DDBJ whole genome shotgun (WGS) entry which is preliminary data.</text>
</comment>
<dbReference type="OrthoDB" id="9801161at2"/>
<feature type="binding site" evidence="13 14">
    <location>
        <position position="114"/>
    </location>
    <ligand>
        <name>ATP</name>
        <dbReference type="ChEBI" id="CHEBI:30616"/>
    </ligand>
</feature>
<keyword evidence="8 13" id="KW-0547">Nucleotide-binding</keyword>
<keyword evidence="19" id="KW-1185">Reference proteome</keyword>
<keyword evidence="11 13" id="KW-0460">Magnesium</keyword>
<dbReference type="Pfam" id="PF00334">
    <property type="entry name" value="NDK"/>
    <property type="match status" value="1"/>
</dbReference>
<keyword evidence="5 13" id="KW-0597">Phosphoprotein</keyword>
<feature type="active site" description="Pros-phosphohistidine intermediate" evidence="13 14">
    <location>
        <position position="117"/>
    </location>
</feature>
<comment type="catalytic activity">
    <reaction evidence="13">
        <text>a ribonucleoside 5'-diphosphate + ATP = a ribonucleoside 5'-triphosphate + ADP</text>
        <dbReference type="Rhea" id="RHEA:18113"/>
        <dbReference type="ChEBI" id="CHEBI:30616"/>
        <dbReference type="ChEBI" id="CHEBI:57930"/>
        <dbReference type="ChEBI" id="CHEBI:61557"/>
        <dbReference type="ChEBI" id="CHEBI:456216"/>
        <dbReference type="EC" id="2.7.4.6"/>
    </reaction>
</comment>
<dbReference type="HAMAP" id="MF_00451">
    <property type="entry name" value="NDP_kinase"/>
    <property type="match status" value="1"/>
</dbReference>
<dbReference type="InterPro" id="IPR036850">
    <property type="entry name" value="NDK-like_dom_sf"/>
</dbReference>
<evidence type="ECO:0000256" key="3">
    <source>
        <dbReference type="ARBA" id="ARBA00017632"/>
    </source>
</evidence>
<evidence type="ECO:0000256" key="1">
    <source>
        <dbReference type="ARBA" id="ARBA00008142"/>
    </source>
</evidence>
<dbReference type="GO" id="GO:0006241">
    <property type="term" value="P:CTP biosynthetic process"/>
    <property type="evidence" value="ECO:0007669"/>
    <property type="project" value="UniProtKB-UniRule"/>
</dbReference>
<dbReference type="AlphaFoldDB" id="A0A2A8CZF4"/>
<dbReference type="InterPro" id="IPR001564">
    <property type="entry name" value="Nucleoside_diP_kinase"/>
</dbReference>
<evidence type="ECO:0000313" key="18">
    <source>
        <dbReference type="EMBL" id="PEN13778.1"/>
    </source>
</evidence>